<evidence type="ECO:0000313" key="2">
    <source>
        <dbReference type="Proteomes" id="UP000886743"/>
    </source>
</evidence>
<organism evidence="1 2">
    <name type="scientific">Candidatus Aphodoplasma excrementigallinarum</name>
    <dbReference type="NCBI Taxonomy" id="2840673"/>
    <lineage>
        <taxon>Bacteria</taxon>
        <taxon>Bacillati</taxon>
        <taxon>Bacillota</taxon>
        <taxon>Clostridia</taxon>
        <taxon>Eubacteriales</taxon>
        <taxon>Candidatus Aphodoplasma</taxon>
    </lineage>
</organism>
<comment type="caution">
    <text evidence="1">The sequence shown here is derived from an EMBL/GenBank/DDBJ whole genome shotgun (WGS) entry which is preliminary data.</text>
</comment>
<accession>A0A9D1NIV0</accession>
<dbReference type="Proteomes" id="UP000886743">
    <property type="component" value="Unassembled WGS sequence"/>
</dbReference>
<reference evidence="1" key="2">
    <citation type="journal article" date="2021" name="PeerJ">
        <title>Extensive microbial diversity within the chicken gut microbiome revealed by metagenomics and culture.</title>
        <authorList>
            <person name="Gilroy R."/>
            <person name="Ravi A."/>
            <person name="Getino M."/>
            <person name="Pursley I."/>
            <person name="Horton D.L."/>
            <person name="Alikhan N.F."/>
            <person name="Baker D."/>
            <person name="Gharbi K."/>
            <person name="Hall N."/>
            <person name="Watson M."/>
            <person name="Adriaenssens E.M."/>
            <person name="Foster-Nyarko E."/>
            <person name="Jarju S."/>
            <person name="Secka A."/>
            <person name="Antonio M."/>
            <person name="Oren A."/>
            <person name="Chaudhuri R.R."/>
            <person name="La Ragione R."/>
            <person name="Hildebrand F."/>
            <person name="Pallen M.J."/>
        </authorList>
    </citation>
    <scope>NUCLEOTIDE SEQUENCE</scope>
    <source>
        <strain evidence="1">4920</strain>
    </source>
</reference>
<gene>
    <name evidence="1" type="ORF">IAC74_07200</name>
</gene>
<evidence type="ECO:0000313" key="1">
    <source>
        <dbReference type="EMBL" id="HIV03346.1"/>
    </source>
</evidence>
<name>A0A9D1NIV0_9FIRM</name>
<protein>
    <submittedName>
        <fullName evidence="1">Uncharacterized protein</fullName>
    </submittedName>
</protein>
<proteinExistence type="predicted"/>
<reference evidence="1" key="1">
    <citation type="submission" date="2020-10" db="EMBL/GenBank/DDBJ databases">
        <authorList>
            <person name="Gilroy R."/>
        </authorList>
    </citation>
    <scope>NUCLEOTIDE SEQUENCE</scope>
    <source>
        <strain evidence="1">4920</strain>
    </source>
</reference>
<sequence>MNSIKGKNRRDSYFLDQLPAEVRSQLSLLDDAQLNLLFILVSIVLRIQTLQVQRGLLLAEAFSPGEFDASACPDPFVMQVVASVLTFYALIGFQKQSQGIAAQTAAAGQDTSAADTESLLGMIVILVSLVRFGLLLGTTDAGQGQTALPELEADTEDI</sequence>
<dbReference type="AlphaFoldDB" id="A0A9D1NIV0"/>
<dbReference type="EMBL" id="DVOF01000211">
    <property type="protein sequence ID" value="HIV03346.1"/>
    <property type="molecule type" value="Genomic_DNA"/>
</dbReference>